<dbReference type="EMBL" id="JBHTBH010000003">
    <property type="protein sequence ID" value="MFC7327635.1"/>
    <property type="molecule type" value="Genomic_DNA"/>
</dbReference>
<dbReference type="PRINTS" id="PR00080">
    <property type="entry name" value="SDRFAMILY"/>
</dbReference>
<dbReference type="Pfam" id="PF00106">
    <property type="entry name" value="adh_short"/>
    <property type="match status" value="1"/>
</dbReference>
<gene>
    <name evidence="3" type="ORF">ACFQRF_07750</name>
</gene>
<dbReference type="GO" id="GO:0016491">
    <property type="term" value="F:oxidoreductase activity"/>
    <property type="evidence" value="ECO:0007669"/>
    <property type="project" value="UniProtKB-KW"/>
</dbReference>
<organism evidence="3 4">
    <name type="scientific">Marinactinospora rubrisoli</name>
    <dbReference type="NCBI Taxonomy" id="2715399"/>
    <lineage>
        <taxon>Bacteria</taxon>
        <taxon>Bacillati</taxon>
        <taxon>Actinomycetota</taxon>
        <taxon>Actinomycetes</taxon>
        <taxon>Streptosporangiales</taxon>
        <taxon>Nocardiopsidaceae</taxon>
        <taxon>Marinactinospora</taxon>
    </lineage>
</organism>
<reference evidence="4" key="1">
    <citation type="journal article" date="2019" name="Int. J. Syst. Evol. Microbiol.">
        <title>The Global Catalogue of Microorganisms (GCM) 10K type strain sequencing project: providing services to taxonomists for standard genome sequencing and annotation.</title>
        <authorList>
            <consortium name="The Broad Institute Genomics Platform"/>
            <consortium name="The Broad Institute Genome Sequencing Center for Infectious Disease"/>
            <person name="Wu L."/>
            <person name="Ma J."/>
        </authorList>
    </citation>
    <scope>NUCLEOTIDE SEQUENCE [LARGE SCALE GENOMIC DNA]</scope>
    <source>
        <strain evidence="4">CGMCC 4.7382</strain>
    </source>
</reference>
<sequence length="247" mass="25212">MTSEEPMTVALVTGASRGIGRATAVQLAREGHDIAIGYGRDATAAERVAEEVRALGRRAAVAGGDLAHPETSGALVDAAERQLGPVDVLVANAGIAGRPAALADIGVADWDRMQAINLRAPFLLAQRVLPGMVERGFGRTVLVSSIAAYTGGVVGAHYAASKAGLHGLAHSLSRQGAGHGVTVNVVAPAAIDSDMLSDEQTRARLLAATPLGRLGTAEEVADVIAAVVRNGYLTGQSLLLDGGRYPT</sequence>
<dbReference type="PROSITE" id="PS00061">
    <property type="entry name" value="ADH_SHORT"/>
    <property type="match status" value="1"/>
</dbReference>
<accession>A0ABW2KDN6</accession>
<keyword evidence="4" id="KW-1185">Reference proteome</keyword>
<dbReference type="RefSeq" id="WP_379870039.1">
    <property type="nucleotide sequence ID" value="NZ_JBHTBH010000003.1"/>
</dbReference>
<dbReference type="SUPFAM" id="SSF51735">
    <property type="entry name" value="NAD(P)-binding Rossmann-fold domains"/>
    <property type="match status" value="1"/>
</dbReference>
<protein>
    <submittedName>
        <fullName evidence="3">SDR family NAD(P)-dependent oxidoreductase</fullName>
        <ecNumber evidence="3">1.1.1.-</ecNumber>
    </submittedName>
</protein>
<keyword evidence="3" id="KW-0560">Oxidoreductase</keyword>
<dbReference type="InterPro" id="IPR050259">
    <property type="entry name" value="SDR"/>
</dbReference>
<dbReference type="InterPro" id="IPR020904">
    <property type="entry name" value="Sc_DH/Rdtase_CS"/>
</dbReference>
<dbReference type="PANTHER" id="PTHR42879">
    <property type="entry name" value="3-OXOACYL-(ACYL-CARRIER-PROTEIN) REDUCTASE"/>
    <property type="match status" value="1"/>
</dbReference>
<dbReference type="EC" id="1.1.1.-" evidence="3"/>
<dbReference type="InterPro" id="IPR036291">
    <property type="entry name" value="NAD(P)-bd_dom_sf"/>
</dbReference>
<evidence type="ECO:0000256" key="2">
    <source>
        <dbReference type="RuleBase" id="RU000363"/>
    </source>
</evidence>
<evidence type="ECO:0000313" key="4">
    <source>
        <dbReference type="Proteomes" id="UP001596540"/>
    </source>
</evidence>
<proteinExistence type="inferred from homology"/>
<comment type="similarity">
    <text evidence="1 2">Belongs to the short-chain dehydrogenases/reductases (SDR) family.</text>
</comment>
<evidence type="ECO:0000256" key="1">
    <source>
        <dbReference type="ARBA" id="ARBA00006484"/>
    </source>
</evidence>
<dbReference type="PANTHER" id="PTHR42879:SF2">
    <property type="entry name" value="3-OXOACYL-[ACYL-CARRIER-PROTEIN] REDUCTASE FABG"/>
    <property type="match status" value="1"/>
</dbReference>
<evidence type="ECO:0000313" key="3">
    <source>
        <dbReference type="EMBL" id="MFC7327635.1"/>
    </source>
</evidence>
<dbReference type="InterPro" id="IPR002347">
    <property type="entry name" value="SDR_fam"/>
</dbReference>
<dbReference type="Proteomes" id="UP001596540">
    <property type="component" value="Unassembled WGS sequence"/>
</dbReference>
<comment type="caution">
    <text evidence="3">The sequence shown here is derived from an EMBL/GenBank/DDBJ whole genome shotgun (WGS) entry which is preliminary data.</text>
</comment>
<dbReference type="Gene3D" id="3.40.50.720">
    <property type="entry name" value="NAD(P)-binding Rossmann-like Domain"/>
    <property type="match status" value="1"/>
</dbReference>
<name>A0ABW2KDN6_9ACTN</name>
<dbReference type="PRINTS" id="PR00081">
    <property type="entry name" value="GDHRDH"/>
</dbReference>